<evidence type="ECO:0000313" key="1">
    <source>
        <dbReference type="EMBL" id="KAI8526640.1"/>
    </source>
</evidence>
<dbReference type="Proteomes" id="UP001062846">
    <property type="component" value="Chromosome 12"/>
</dbReference>
<gene>
    <name evidence="1" type="ORF">RHMOL_Rhmol12G0011500</name>
</gene>
<evidence type="ECO:0000313" key="2">
    <source>
        <dbReference type="Proteomes" id="UP001062846"/>
    </source>
</evidence>
<name>A0ACC0LDD2_RHOML</name>
<comment type="caution">
    <text evidence="1">The sequence shown here is derived from an EMBL/GenBank/DDBJ whole genome shotgun (WGS) entry which is preliminary data.</text>
</comment>
<accession>A0ACC0LDD2</accession>
<dbReference type="EMBL" id="CM046399">
    <property type="protein sequence ID" value="KAI8526640.1"/>
    <property type="molecule type" value="Genomic_DNA"/>
</dbReference>
<reference evidence="1" key="1">
    <citation type="submission" date="2022-02" db="EMBL/GenBank/DDBJ databases">
        <title>Plant Genome Project.</title>
        <authorList>
            <person name="Zhang R.-G."/>
        </authorList>
    </citation>
    <scope>NUCLEOTIDE SEQUENCE</scope>
    <source>
        <strain evidence="1">AT1</strain>
    </source>
</reference>
<organism evidence="1 2">
    <name type="scientific">Rhododendron molle</name>
    <name type="common">Chinese azalea</name>
    <name type="synonym">Azalea mollis</name>
    <dbReference type="NCBI Taxonomy" id="49168"/>
    <lineage>
        <taxon>Eukaryota</taxon>
        <taxon>Viridiplantae</taxon>
        <taxon>Streptophyta</taxon>
        <taxon>Embryophyta</taxon>
        <taxon>Tracheophyta</taxon>
        <taxon>Spermatophyta</taxon>
        <taxon>Magnoliopsida</taxon>
        <taxon>eudicotyledons</taxon>
        <taxon>Gunneridae</taxon>
        <taxon>Pentapetalae</taxon>
        <taxon>asterids</taxon>
        <taxon>Ericales</taxon>
        <taxon>Ericaceae</taxon>
        <taxon>Ericoideae</taxon>
        <taxon>Rhodoreae</taxon>
        <taxon>Rhododendron</taxon>
    </lineage>
</organism>
<protein>
    <submittedName>
        <fullName evidence="1">Uncharacterized protein</fullName>
    </submittedName>
</protein>
<proteinExistence type="predicted"/>
<keyword evidence="2" id="KW-1185">Reference proteome</keyword>
<sequence length="118" mass="12518">MEDGGQLGGSEAYTLNGGGTQGAEGVTQASLSVRLEPGPIDSTGPEDSVALTCQCREAGFRRVEIDERLVPFFYAAGCLEPYSADVIVALPTYCRVVSECWGSESCILHAQLWDPETG</sequence>